<dbReference type="Pfam" id="PF01330">
    <property type="entry name" value="RuvA_N"/>
    <property type="match status" value="1"/>
</dbReference>
<evidence type="ECO:0000256" key="5">
    <source>
        <dbReference type="ARBA" id="ARBA00023204"/>
    </source>
</evidence>
<proteinExistence type="inferred from homology"/>
<evidence type="ECO:0000256" key="1">
    <source>
        <dbReference type="ARBA" id="ARBA00022490"/>
    </source>
</evidence>
<dbReference type="SUPFAM" id="SSF50249">
    <property type="entry name" value="Nucleic acid-binding proteins"/>
    <property type="match status" value="1"/>
</dbReference>
<comment type="caution">
    <text evidence="8">The sequence shown here is derived from an EMBL/GenBank/DDBJ whole genome shotgun (WGS) entry which is preliminary data.</text>
</comment>
<keyword evidence="2 6" id="KW-0227">DNA damage</keyword>
<dbReference type="InterPro" id="IPR003583">
    <property type="entry name" value="Hlx-hairpin-Hlx_DNA-bd_motif"/>
</dbReference>
<dbReference type="InterPro" id="IPR036267">
    <property type="entry name" value="RuvA_C_sf"/>
</dbReference>
<keyword evidence="4 6" id="KW-0233">DNA recombination</keyword>
<dbReference type="SUPFAM" id="SSF46929">
    <property type="entry name" value="DNA helicase RuvA subunit, C-terminal domain"/>
    <property type="match status" value="1"/>
</dbReference>
<dbReference type="HAMAP" id="MF_00031">
    <property type="entry name" value="DNA_HJ_migration_RuvA"/>
    <property type="match status" value="1"/>
</dbReference>
<dbReference type="Gene3D" id="2.40.50.140">
    <property type="entry name" value="Nucleic acid-binding proteins"/>
    <property type="match status" value="1"/>
</dbReference>
<sequence length="200" mass="21987">MYDYLKGIITIVTPTHVVIEVNDIGYKIFTVNPFEFNEQEKVTLYVEQIVRENEISLYGFTNITAKMLFNKLLNVSGIGPKSALAILANTDHTALITAIESENIEYLVKFPGIGKKTAKQIALDLKGKLTEMPGISPDLFSTSINAPVNSENVQLQDALAALSALGYGKVDIKRVEKQLIKEPKADTQAYLSLGLKLLIG</sequence>
<dbReference type="Gene3D" id="1.10.150.20">
    <property type="entry name" value="5' to 3' exonuclease, C-terminal subdomain"/>
    <property type="match status" value="1"/>
</dbReference>
<dbReference type="Pfam" id="PF14520">
    <property type="entry name" value="HHH_5"/>
    <property type="match status" value="1"/>
</dbReference>
<comment type="similarity">
    <text evidence="6">Belongs to the RuvA family.</text>
</comment>
<organism evidence="8 9">
    <name type="scientific">Periweissella beninensis</name>
    <dbReference type="NCBI Taxonomy" id="504936"/>
    <lineage>
        <taxon>Bacteria</taxon>
        <taxon>Bacillati</taxon>
        <taxon>Bacillota</taxon>
        <taxon>Bacilli</taxon>
        <taxon>Lactobacillales</taxon>
        <taxon>Lactobacillaceae</taxon>
        <taxon>Periweissella</taxon>
    </lineage>
</organism>
<dbReference type="InterPro" id="IPR013849">
    <property type="entry name" value="DNA_helicase_Holl-junc_RuvA_I"/>
</dbReference>
<dbReference type="Pfam" id="PF07499">
    <property type="entry name" value="RuvA_C"/>
    <property type="match status" value="1"/>
</dbReference>
<dbReference type="InterPro" id="IPR012340">
    <property type="entry name" value="NA-bd_OB-fold"/>
</dbReference>
<comment type="domain">
    <text evidence="6">Has three domains with a flexible linker between the domains II and III and assumes an 'L' shape. Domain III is highly mobile and contacts RuvB.</text>
</comment>
<evidence type="ECO:0000259" key="7">
    <source>
        <dbReference type="SMART" id="SM00278"/>
    </source>
</evidence>
<evidence type="ECO:0000256" key="2">
    <source>
        <dbReference type="ARBA" id="ARBA00022763"/>
    </source>
</evidence>
<name>A0ABT0VLV4_9LACO</name>
<dbReference type="InterPro" id="IPR010994">
    <property type="entry name" value="RuvA_2-like"/>
</dbReference>
<dbReference type="EMBL" id="JAGMVS010000063">
    <property type="protein sequence ID" value="MCM2437407.1"/>
    <property type="molecule type" value="Genomic_DNA"/>
</dbReference>
<dbReference type="GO" id="GO:0016787">
    <property type="term" value="F:hydrolase activity"/>
    <property type="evidence" value="ECO:0007669"/>
    <property type="project" value="UniProtKB-KW"/>
</dbReference>
<dbReference type="SUPFAM" id="SSF47781">
    <property type="entry name" value="RuvA domain 2-like"/>
    <property type="match status" value="1"/>
</dbReference>
<dbReference type="NCBIfam" id="TIGR00084">
    <property type="entry name" value="ruvA"/>
    <property type="match status" value="1"/>
</dbReference>
<accession>A0ABT0VLV4</accession>
<keyword evidence="1 6" id="KW-0963">Cytoplasm</keyword>
<feature type="domain" description="Helix-hairpin-helix DNA-binding motif class 1" evidence="7">
    <location>
        <begin position="105"/>
        <end position="124"/>
    </location>
</feature>
<keyword evidence="3 6" id="KW-0238">DNA-binding</keyword>
<evidence type="ECO:0000313" key="9">
    <source>
        <dbReference type="Proteomes" id="UP001057481"/>
    </source>
</evidence>
<gene>
    <name evidence="6 8" type="primary">ruvA</name>
    <name evidence="8" type="ORF">KAK10_05730</name>
</gene>
<dbReference type="InterPro" id="IPR011114">
    <property type="entry name" value="RuvA_C"/>
</dbReference>
<protein>
    <recommendedName>
        <fullName evidence="6">Holliday junction branch migration complex subunit RuvA</fullName>
    </recommendedName>
</protein>
<dbReference type="SMART" id="SM00278">
    <property type="entry name" value="HhH1"/>
    <property type="match status" value="2"/>
</dbReference>
<keyword evidence="5 6" id="KW-0234">DNA repair</keyword>
<feature type="domain" description="Helix-hairpin-helix DNA-binding motif class 1" evidence="7">
    <location>
        <begin position="70"/>
        <end position="89"/>
    </location>
</feature>
<dbReference type="InterPro" id="IPR000085">
    <property type="entry name" value="RuvA"/>
</dbReference>
<comment type="subunit">
    <text evidence="6">Homotetramer. Forms an RuvA(8)-RuvB(12)-Holliday junction (HJ) complex. HJ DNA is sandwiched between 2 RuvA tetramers; dsDNA enters through RuvA and exits via RuvB. An RuvB hexamer assembles on each DNA strand where it exits the tetramer. Each RuvB hexamer is contacted by two RuvA subunits (via domain III) on 2 adjacent RuvB subunits; this complex drives branch migration. In the full resolvosome a probable DNA-RuvA(4)-RuvB(12)-RuvC(2) complex forms which resolves the HJ.</text>
</comment>
<evidence type="ECO:0000256" key="3">
    <source>
        <dbReference type="ARBA" id="ARBA00023125"/>
    </source>
</evidence>
<comment type="caution">
    <text evidence="6">Lacks conserved residue(s) required for the propagation of feature annotation.</text>
</comment>
<dbReference type="Proteomes" id="UP001057481">
    <property type="component" value="Unassembled WGS sequence"/>
</dbReference>
<keyword evidence="8" id="KW-0378">Hydrolase</keyword>
<keyword evidence="9" id="KW-1185">Reference proteome</keyword>
<evidence type="ECO:0000256" key="6">
    <source>
        <dbReference type="HAMAP-Rule" id="MF_00031"/>
    </source>
</evidence>
<dbReference type="RefSeq" id="WP_205143454.1">
    <property type="nucleotide sequence ID" value="NZ_JAFBDN010000006.1"/>
</dbReference>
<reference evidence="8" key="1">
    <citation type="submission" date="2021-04" db="EMBL/GenBank/DDBJ databases">
        <title>Taxonomic assessment of Weissella genus.</title>
        <authorList>
            <person name="Fanelli F."/>
            <person name="Chieffi D."/>
            <person name="Dell'Aquila A."/>
            <person name="Gyu-Sung C."/>
            <person name="Franz C.M.A.P."/>
            <person name="Fusco V."/>
        </authorList>
    </citation>
    <scope>NUCLEOTIDE SEQUENCE</scope>
    <source>
        <strain evidence="8">LMG 25373</strain>
    </source>
</reference>
<comment type="subcellular location">
    <subcellularLocation>
        <location evidence="6">Cytoplasm</location>
    </subcellularLocation>
</comment>
<dbReference type="GO" id="GO:0003678">
    <property type="term" value="F:DNA helicase activity"/>
    <property type="evidence" value="ECO:0007669"/>
    <property type="project" value="UniProtKB-EC"/>
</dbReference>
<feature type="region of interest" description="Domain III" evidence="6">
    <location>
        <begin position="150"/>
        <end position="200"/>
    </location>
</feature>
<comment type="function">
    <text evidence="6">The RuvA-RuvB-RuvC complex processes Holliday junction (HJ) DNA during genetic recombination and DNA repair, while the RuvA-RuvB complex plays an important role in the rescue of blocked DNA replication forks via replication fork reversal (RFR). RuvA specifically binds to HJ cruciform DNA, conferring on it an open structure. The RuvB hexamer acts as an ATP-dependent pump, pulling dsDNA into and through the RuvAB complex. HJ branch migration allows RuvC to scan DNA until it finds its consensus sequence, where it cleaves and resolves the cruciform DNA.</text>
</comment>
<dbReference type="CDD" id="cd14332">
    <property type="entry name" value="UBA_RuvA_C"/>
    <property type="match status" value="1"/>
</dbReference>
<evidence type="ECO:0000313" key="8">
    <source>
        <dbReference type="EMBL" id="MCM2437407.1"/>
    </source>
</evidence>
<evidence type="ECO:0000256" key="4">
    <source>
        <dbReference type="ARBA" id="ARBA00023172"/>
    </source>
</evidence>